<protein>
    <submittedName>
        <fullName evidence="1">Uncharacterized protein</fullName>
    </submittedName>
</protein>
<gene>
    <name evidence="1" type="ORF">NEMVEDRAFT_v1g243724</name>
</gene>
<organism evidence="1 2">
    <name type="scientific">Nematostella vectensis</name>
    <name type="common">Starlet sea anemone</name>
    <dbReference type="NCBI Taxonomy" id="45351"/>
    <lineage>
        <taxon>Eukaryota</taxon>
        <taxon>Metazoa</taxon>
        <taxon>Cnidaria</taxon>
        <taxon>Anthozoa</taxon>
        <taxon>Hexacorallia</taxon>
        <taxon>Actiniaria</taxon>
        <taxon>Edwardsiidae</taxon>
        <taxon>Nematostella</taxon>
    </lineage>
</organism>
<sequence>MTSLRSTRKSYSFLRCSNWSTPKRRMKFVTQFDLIPELLYEVKAHQKLDSANTTIWVFGLASKGGDYFDINQPVAEKLSNTYEKGLSNYLRLGILLVAEHRPCLLLHLQQTTSARSVAVFPSSYQIDQFSQTHRLVIINNNNKVGDVRFIR</sequence>
<dbReference type="HOGENOM" id="CLU_1733661_0_0_1"/>
<accession>A7S9C5</accession>
<dbReference type="InParanoid" id="A7S9C5"/>
<proteinExistence type="predicted"/>
<dbReference type="EMBL" id="DS469603">
    <property type="protein sequence ID" value="EDO39648.1"/>
    <property type="molecule type" value="Genomic_DNA"/>
</dbReference>
<name>A7S9C5_NEMVE</name>
<evidence type="ECO:0000313" key="2">
    <source>
        <dbReference type="Proteomes" id="UP000001593"/>
    </source>
</evidence>
<keyword evidence="2" id="KW-1185">Reference proteome</keyword>
<dbReference type="AlphaFoldDB" id="A7S9C5"/>
<reference evidence="1 2" key="1">
    <citation type="journal article" date="2007" name="Science">
        <title>Sea anemone genome reveals ancestral eumetazoan gene repertoire and genomic organization.</title>
        <authorList>
            <person name="Putnam N.H."/>
            <person name="Srivastava M."/>
            <person name="Hellsten U."/>
            <person name="Dirks B."/>
            <person name="Chapman J."/>
            <person name="Salamov A."/>
            <person name="Terry A."/>
            <person name="Shapiro H."/>
            <person name="Lindquist E."/>
            <person name="Kapitonov V.V."/>
            <person name="Jurka J."/>
            <person name="Genikhovich G."/>
            <person name="Grigoriev I.V."/>
            <person name="Lucas S.M."/>
            <person name="Steele R.E."/>
            <person name="Finnerty J.R."/>
            <person name="Technau U."/>
            <person name="Martindale M.Q."/>
            <person name="Rokhsar D.S."/>
        </authorList>
    </citation>
    <scope>NUCLEOTIDE SEQUENCE [LARGE SCALE GENOMIC DNA]</scope>
    <source>
        <strain evidence="2">CH2 X CH6</strain>
    </source>
</reference>
<dbReference type="Proteomes" id="UP000001593">
    <property type="component" value="Unassembled WGS sequence"/>
</dbReference>
<evidence type="ECO:0000313" key="1">
    <source>
        <dbReference type="EMBL" id="EDO39648.1"/>
    </source>
</evidence>